<comment type="caution">
    <text evidence="2">The sequence shown here is derived from an EMBL/GenBank/DDBJ whole genome shotgun (WGS) entry which is preliminary data.</text>
</comment>
<dbReference type="OrthoDB" id="5243687at2"/>
<keyword evidence="1" id="KW-0812">Transmembrane</keyword>
<feature type="transmembrane region" description="Helical" evidence="1">
    <location>
        <begin position="163"/>
        <end position="186"/>
    </location>
</feature>
<evidence type="ECO:0000256" key="1">
    <source>
        <dbReference type="SAM" id="Phobius"/>
    </source>
</evidence>
<dbReference type="Proteomes" id="UP000221394">
    <property type="component" value="Unassembled WGS sequence"/>
</dbReference>
<keyword evidence="1" id="KW-0472">Membrane</keyword>
<evidence type="ECO:0000313" key="2">
    <source>
        <dbReference type="EMBL" id="PFG36271.1"/>
    </source>
</evidence>
<dbReference type="AlphaFoldDB" id="A0A2A9ECK7"/>
<evidence type="ECO:0008006" key="4">
    <source>
        <dbReference type="Google" id="ProtNLM"/>
    </source>
</evidence>
<gene>
    <name evidence="2" type="ORF">ATL41_0987</name>
</gene>
<reference evidence="2 3" key="1">
    <citation type="submission" date="2017-10" db="EMBL/GenBank/DDBJ databases">
        <title>Sequencing the genomes of 1000 actinobacteria strains.</title>
        <authorList>
            <person name="Klenk H.-P."/>
        </authorList>
    </citation>
    <scope>NUCLEOTIDE SEQUENCE [LARGE SCALE GENOMIC DNA]</scope>
    <source>
        <strain evidence="2 3">DSM 21574</strain>
    </source>
</reference>
<keyword evidence="1" id="KW-1133">Transmembrane helix</keyword>
<sequence>MTAAVAKSTKPVAIVAIISFIAGAVLIIAGGAVWGMITSQLKAEEITISADADMLAGKKVGGPFTAYAQAEVINKHALKGSDGLTYAQLGAKVSEAKDAAKAADTTASEEIAAAVDKMDIAKLNELAAAPEVISNTEAAAAAQNQRNTVMNGSFLRASLFSSVIAYGVSALVIGLGVMFLVIGFAFQRLAAAPAAPVAARTEV</sequence>
<dbReference type="EMBL" id="PDJH01000001">
    <property type="protein sequence ID" value="PFG36271.1"/>
    <property type="molecule type" value="Genomic_DNA"/>
</dbReference>
<feature type="transmembrane region" description="Helical" evidence="1">
    <location>
        <begin position="12"/>
        <end position="37"/>
    </location>
</feature>
<dbReference type="RefSeq" id="WP_098457470.1">
    <property type="nucleotide sequence ID" value="NZ_PDJH01000001.1"/>
</dbReference>
<accession>A0A2A9ECK7</accession>
<evidence type="ECO:0000313" key="3">
    <source>
        <dbReference type="Proteomes" id="UP000221394"/>
    </source>
</evidence>
<keyword evidence="3" id="KW-1185">Reference proteome</keyword>
<organism evidence="2 3">
    <name type="scientific">Flavimobilis soli</name>
    <dbReference type="NCBI Taxonomy" id="442709"/>
    <lineage>
        <taxon>Bacteria</taxon>
        <taxon>Bacillati</taxon>
        <taxon>Actinomycetota</taxon>
        <taxon>Actinomycetes</taxon>
        <taxon>Micrococcales</taxon>
        <taxon>Jonesiaceae</taxon>
        <taxon>Flavimobilis</taxon>
    </lineage>
</organism>
<name>A0A2A9ECK7_9MICO</name>
<proteinExistence type="predicted"/>
<protein>
    <recommendedName>
        <fullName evidence="4">Aromatic ring-opening dioxygenase LigA</fullName>
    </recommendedName>
</protein>